<evidence type="ECO:0000313" key="3">
    <source>
        <dbReference type="EMBL" id="KAK6629005.1"/>
    </source>
</evidence>
<evidence type="ECO:0000313" key="4">
    <source>
        <dbReference type="Proteomes" id="UP001372834"/>
    </source>
</evidence>
<keyword evidence="2" id="KW-0732">Signal</keyword>
<feature type="compositionally biased region" description="Low complexity" evidence="1">
    <location>
        <begin position="395"/>
        <end position="415"/>
    </location>
</feature>
<dbReference type="Proteomes" id="UP001372834">
    <property type="component" value="Unassembled WGS sequence"/>
</dbReference>
<accession>A0AAN8P2N9</accession>
<name>A0AAN8P2N9_POLSC</name>
<proteinExistence type="predicted"/>
<dbReference type="EMBL" id="JAWJWE010000036">
    <property type="protein sequence ID" value="KAK6629005.1"/>
    <property type="molecule type" value="Genomic_DNA"/>
</dbReference>
<organism evidence="3 4">
    <name type="scientific">Polyplax serrata</name>
    <name type="common">Common mouse louse</name>
    <dbReference type="NCBI Taxonomy" id="468196"/>
    <lineage>
        <taxon>Eukaryota</taxon>
        <taxon>Metazoa</taxon>
        <taxon>Ecdysozoa</taxon>
        <taxon>Arthropoda</taxon>
        <taxon>Hexapoda</taxon>
        <taxon>Insecta</taxon>
        <taxon>Pterygota</taxon>
        <taxon>Neoptera</taxon>
        <taxon>Paraneoptera</taxon>
        <taxon>Psocodea</taxon>
        <taxon>Troctomorpha</taxon>
        <taxon>Phthiraptera</taxon>
        <taxon>Anoplura</taxon>
        <taxon>Polyplacidae</taxon>
        <taxon>Polyplax</taxon>
    </lineage>
</organism>
<comment type="caution">
    <text evidence="3">The sequence shown here is derived from an EMBL/GenBank/DDBJ whole genome shotgun (WGS) entry which is preliminary data.</text>
</comment>
<gene>
    <name evidence="3" type="ORF">RUM43_002822</name>
</gene>
<sequence>MAHLKCLLFQYVLIANGFLQVLSHTEFKPEITRVEPTVQTEVNHYSVKVSTPPVHKNTEKQVELHINHTTTNASIQAYLRNVTQIQLNISSTTKLPCSTTQMTPSTDNEGIKKVTALELLNTERQKRVKSINSTERYPIPYKKIANSKFDQTTQFNSDVHSVTTVTEIFVTNALPVPNTTFLTTGEKSILSKTTNNLFYTEENNSTAPMEQTTNPTGETEVTEDIIEKQINEAINSMPKLPELILSDNKTHFKFHKSSEEMLIDEKITQIARQLAEKSLRQRYEELKLGGTQSPANISHTEPFDSEPITFVPEYQNMSTPTTLQQPEKATAPLQVKNATRDSTPTTQATNLNQNGFHERTNLSHILKVNKSNDQIKEIDEMLKSKDEPTQIQPTSLSQLLSNSSSKSSITSSNNW</sequence>
<feature type="chain" id="PRO_5042900014" evidence="2">
    <location>
        <begin position="24"/>
        <end position="415"/>
    </location>
</feature>
<feature type="signal peptide" evidence="2">
    <location>
        <begin position="1"/>
        <end position="23"/>
    </location>
</feature>
<evidence type="ECO:0000256" key="2">
    <source>
        <dbReference type="SAM" id="SignalP"/>
    </source>
</evidence>
<protein>
    <submittedName>
        <fullName evidence="3">Uncharacterized protein</fullName>
    </submittedName>
</protein>
<feature type="region of interest" description="Disordered" evidence="1">
    <location>
        <begin position="384"/>
        <end position="415"/>
    </location>
</feature>
<dbReference type="AlphaFoldDB" id="A0AAN8P2N9"/>
<reference evidence="3 4" key="1">
    <citation type="submission" date="2023-10" db="EMBL/GenBank/DDBJ databases">
        <title>Genomes of two closely related lineages of the louse Polyplax serrata with different host specificities.</title>
        <authorList>
            <person name="Martinu J."/>
            <person name="Tarabai H."/>
            <person name="Stefka J."/>
            <person name="Hypsa V."/>
        </authorList>
    </citation>
    <scope>NUCLEOTIDE SEQUENCE [LARGE SCALE GENOMIC DNA]</scope>
    <source>
        <strain evidence="3">HR10_N</strain>
    </source>
</reference>
<evidence type="ECO:0000256" key="1">
    <source>
        <dbReference type="SAM" id="MobiDB-lite"/>
    </source>
</evidence>